<proteinExistence type="predicted"/>
<evidence type="ECO:0000313" key="1">
    <source>
        <dbReference type="EMBL" id="SVC33218.1"/>
    </source>
</evidence>
<organism evidence="1">
    <name type="scientific">marine metagenome</name>
    <dbReference type="NCBI Taxonomy" id="408172"/>
    <lineage>
        <taxon>unclassified sequences</taxon>
        <taxon>metagenomes</taxon>
        <taxon>ecological metagenomes</taxon>
    </lineage>
</organism>
<sequence>LLLNYTPWNLLKKYIDIFVFLDVEKEILRERSQKRWKYYGLSKKEILEKIKNDMNSVKIVLQKSNKANIVIEN</sequence>
<protein>
    <recommendedName>
        <fullName evidence="2">Thymidylate kinase-like domain-containing protein</fullName>
    </recommendedName>
</protein>
<gene>
    <name evidence="1" type="ORF">METZ01_LOCUS286072</name>
</gene>
<dbReference type="InterPro" id="IPR027417">
    <property type="entry name" value="P-loop_NTPase"/>
</dbReference>
<dbReference type="AlphaFoldDB" id="A0A382L8I7"/>
<dbReference type="EMBL" id="UINC01085553">
    <property type="protein sequence ID" value="SVC33218.1"/>
    <property type="molecule type" value="Genomic_DNA"/>
</dbReference>
<dbReference type="Gene3D" id="3.40.50.300">
    <property type="entry name" value="P-loop containing nucleotide triphosphate hydrolases"/>
    <property type="match status" value="1"/>
</dbReference>
<evidence type="ECO:0008006" key="2">
    <source>
        <dbReference type="Google" id="ProtNLM"/>
    </source>
</evidence>
<feature type="non-terminal residue" evidence="1">
    <location>
        <position position="1"/>
    </location>
</feature>
<dbReference type="SUPFAM" id="SSF52540">
    <property type="entry name" value="P-loop containing nucleoside triphosphate hydrolases"/>
    <property type="match status" value="1"/>
</dbReference>
<name>A0A382L8I7_9ZZZZ</name>
<reference evidence="1" key="1">
    <citation type="submission" date="2018-05" db="EMBL/GenBank/DDBJ databases">
        <authorList>
            <person name="Lanie J.A."/>
            <person name="Ng W.-L."/>
            <person name="Kazmierczak K.M."/>
            <person name="Andrzejewski T.M."/>
            <person name="Davidsen T.M."/>
            <person name="Wayne K.J."/>
            <person name="Tettelin H."/>
            <person name="Glass J.I."/>
            <person name="Rusch D."/>
            <person name="Podicherti R."/>
            <person name="Tsui H.-C.T."/>
            <person name="Winkler M.E."/>
        </authorList>
    </citation>
    <scope>NUCLEOTIDE SEQUENCE</scope>
</reference>
<accession>A0A382L8I7</accession>